<evidence type="ECO:0000256" key="3">
    <source>
        <dbReference type="SAM" id="Phobius"/>
    </source>
</evidence>
<feature type="domain" description="4'-phosphopantetheinyl transferase" evidence="4">
    <location>
        <begin position="3"/>
        <end position="64"/>
    </location>
</feature>
<keyword evidence="3" id="KW-1133">Transmembrane helix</keyword>
<evidence type="ECO:0000313" key="7">
    <source>
        <dbReference type="Proteomes" id="UP001157938"/>
    </source>
</evidence>
<accession>A0AAV0TRT7</accession>
<dbReference type="GO" id="GO:0008897">
    <property type="term" value="F:holo-[acyl-carrier-protein] synthase activity"/>
    <property type="evidence" value="ECO:0007669"/>
    <property type="project" value="UniProtKB-EC"/>
</dbReference>
<evidence type="ECO:0000313" key="6">
    <source>
        <dbReference type="EMBL" id="CAI5725999.1"/>
    </source>
</evidence>
<dbReference type="PANTHER" id="PTHR12215">
    <property type="entry name" value="PHOSPHOPANTETHEINE TRANSFERASE"/>
    <property type="match status" value="1"/>
</dbReference>
<dbReference type="InterPro" id="IPR050559">
    <property type="entry name" value="P-Pant_transferase_sf"/>
</dbReference>
<sequence>MEDEDSQYTRFYRLWSLQEAYMKAMGIGLGFLMIRAEFIRRDSARWKLILDGQCAIDWHFQCTQFDSMHLVSVAYGPYSAMWMPETSSLFLDGDSYPVLLTTGIEECEGGAEWQQ</sequence>
<dbReference type="EC" id="2.7.8.7" evidence="1"/>
<evidence type="ECO:0000313" key="5">
    <source>
        <dbReference type="EMBL" id="CAH0490166.1"/>
    </source>
</evidence>
<dbReference type="SUPFAM" id="SSF56214">
    <property type="entry name" value="4'-phosphopantetheinyl transferase"/>
    <property type="match status" value="1"/>
</dbReference>
<protein>
    <recommendedName>
        <fullName evidence="1">holo-[acyl-carrier-protein] synthase</fullName>
        <ecNumber evidence="1">2.7.8.7</ecNumber>
    </recommendedName>
</protein>
<dbReference type="Proteomes" id="UP001157938">
    <property type="component" value="Unassembled WGS sequence"/>
</dbReference>
<reference evidence="5 7" key="1">
    <citation type="submission" date="2021-11" db="EMBL/GenBank/DDBJ databases">
        <authorList>
            <person name="Islam A."/>
            <person name="Islam S."/>
            <person name="Flora M.S."/>
            <person name="Rahman M."/>
            <person name="Ziaur R.M."/>
            <person name="Epstein J.H."/>
            <person name="Hassan M."/>
            <person name="Klassen M."/>
            <person name="Woodard K."/>
            <person name="Webb A."/>
            <person name="Webby R.J."/>
            <person name="El Zowalaty M.E."/>
        </authorList>
    </citation>
    <scope>NUCLEOTIDE SEQUENCE [LARGE SCALE GENOMIC DNA]</scope>
    <source>
        <strain evidence="5">Pf1</strain>
    </source>
</reference>
<dbReference type="EMBL" id="CANTFK010000766">
    <property type="protein sequence ID" value="CAI5725999.1"/>
    <property type="molecule type" value="Genomic_DNA"/>
</dbReference>
<dbReference type="GO" id="GO:0000287">
    <property type="term" value="F:magnesium ion binding"/>
    <property type="evidence" value="ECO:0007669"/>
    <property type="project" value="InterPro"/>
</dbReference>
<comment type="caution">
    <text evidence="6">The sequence shown here is derived from an EMBL/GenBank/DDBJ whole genome shotgun (WGS) entry which is preliminary data.</text>
</comment>
<dbReference type="InterPro" id="IPR037143">
    <property type="entry name" value="4-PPantetheinyl_Trfase_dom_sf"/>
</dbReference>
<gene>
    <name evidence="5" type="ORF">PFR001_LOCUS5525</name>
    <name evidence="6" type="ORF">PFR002_LOCUS5250</name>
</gene>
<evidence type="ECO:0000313" key="8">
    <source>
        <dbReference type="Proteomes" id="UP001159659"/>
    </source>
</evidence>
<dbReference type="GO" id="GO:0019878">
    <property type="term" value="P:lysine biosynthetic process via aminoadipic acid"/>
    <property type="evidence" value="ECO:0007669"/>
    <property type="project" value="TreeGrafter"/>
</dbReference>
<reference evidence="6" key="2">
    <citation type="submission" date="2022-12" db="EMBL/GenBank/DDBJ databases">
        <authorList>
            <person name="Webb A."/>
        </authorList>
    </citation>
    <scope>NUCLEOTIDE SEQUENCE</scope>
    <source>
        <strain evidence="6">Pf2</strain>
    </source>
</reference>
<dbReference type="AlphaFoldDB" id="A0AAV0TRT7"/>
<dbReference type="PANTHER" id="PTHR12215:SF10">
    <property type="entry name" value="L-AMINOADIPATE-SEMIALDEHYDE DEHYDROGENASE-PHOSPHOPANTETHEINYL TRANSFERASE"/>
    <property type="match status" value="1"/>
</dbReference>
<dbReference type="InterPro" id="IPR008278">
    <property type="entry name" value="4-PPantetheinyl_Trfase_dom"/>
</dbReference>
<evidence type="ECO:0000256" key="1">
    <source>
        <dbReference type="ARBA" id="ARBA00013172"/>
    </source>
</evidence>
<keyword evidence="2" id="KW-0808">Transferase</keyword>
<proteinExistence type="predicted"/>
<evidence type="ECO:0000256" key="2">
    <source>
        <dbReference type="ARBA" id="ARBA00022679"/>
    </source>
</evidence>
<dbReference type="Proteomes" id="UP001159659">
    <property type="component" value="Unassembled WGS sequence"/>
</dbReference>
<dbReference type="GO" id="GO:0005829">
    <property type="term" value="C:cytosol"/>
    <property type="evidence" value="ECO:0007669"/>
    <property type="project" value="TreeGrafter"/>
</dbReference>
<dbReference type="Gene3D" id="3.90.470.20">
    <property type="entry name" value="4'-phosphopantetheinyl transferase domain"/>
    <property type="match status" value="1"/>
</dbReference>
<dbReference type="Pfam" id="PF01648">
    <property type="entry name" value="ACPS"/>
    <property type="match status" value="1"/>
</dbReference>
<name>A0AAV0TRT7_9STRA</name>
<evidence type="ECO:0000259" key="4">
    <source>
        <dbReference type="Pfam" id="PF01648"/>
    </source>
</evidence>
<organism evidence="6 8">
    <name type="scientific">Peronospora farinosa</name>
    <dbReference type="NCBI Taxonomy" id="134698"/>
    <lineage>
        <taxon>Eukaryota</taxon>
        <taxon>Sar</taxon>
        <taxon>Stramenopiles</taxon>
        <taxon>Oomycota</taxon>
        <taxon>Peronosporomycetes</taxon>
        <taxon>Peronosporales</taxon>
        <taxon>Peronosporaceae</taxon>
        <taxon>Peronospora</taxon>
    </lineage>
</organism>
<feature type="transmembrane region" description="Helical" evidence="3">
    <location>
        <begin position="20"/>
        <end position="38"/>
    </location>
</feature>
<dbReference type="EMBL" id="CAKLBC010001216">
    <property type="protein sequence ID" value="CAH0490166.1"/>
    <property type="molecule type" value="Genomic_DNA"/>
</dbReference>
<keyword evidence="3" id="KW-0472">Membrane</keyword>
<keyword evidence="3" id="KW-0812">Transmembrane</keyword>
<keyword evidence="7" id="KW-1185">Reference proteome</keyword>